<protein>
    <submittedName>
        <fullName evidence="7">Uncharacterized protein</fullName>
    </submittedName>
</protein>
<feature type="region of interest" description="Disordered" evidence="6">
    <location>
        <begin position="61"/>
        <end position="111"/>
    </location>
</feature>
<dbReference type="GO" id="GO:1902977">
    <property type="term" value="P:mitotic DNA replication preinitiation complex assembly"/>
    <property type="evidence" value="ECO:0007669"/>
    <property type="project" value="TreeGrafter"/>
</dbReference>
<dbReference type="Pfam" id="PF02724">
    <property type="entry name" value="CDC45"/>
    <property type="match status" value="1"/>
</dbReference>
<dbReference type="PANTHER" id="PTHR10507">
    <property type="entry name" value="CDC45-RELATED PROTEIN"/>
    <property type="match status" value="1"/>
</dbReference>
<keyword evidence="8" id="KW-1185">Reference proteome</keyword>
<keyword evidence="4" id="KW-0539">Nucleus</keyword>
<dbReference type="GO" id="GO:0000727">
    <property type="term" value="P:double-strand break repair via break-induced replication"/>
    <property type="evidence" value="ECO:0007669"/>
    <property type="project" value="TreeGrafter"/>
</dbReference>
<evidence type="ECO:0000256" key="4">
    <source>
        <dbReference type="ARBA" id="ARBA00023242"/>
    </source>
</evidence>
<organism evidence="7 8">
    <name type="scientific">Apophysomyces ossiformis</name>
    <dbReference type="NCBI Taxonomy" id="679940"/>
    <lineage>
        <taxon>Eukaryota</taxon>
        <taxon>Fungi</taxon>
        <taxon>Fungi incertae sedis</taxon>
        <taxon>Mucoromycota</taxon>
        <taxon>Mucoromycotina</taxon>
        <taxon>Mucoromycetes</taxon>
        <taxon>Mucorales</taxon>
        <taxon>Mucorineae</taxon>
        <taxon>Mucoraceae</taxon>
        <taxon>Apophysomyces</taxon>
    </lineage>
</organism>
<dbReference type="AlphaFoldDB" id="A0A8H7EV34"/>
<dbReference type="GO" id="GO:0003682">
    <property type="term" value="F:chromatin binding"/>
    <property type="evidence" value="ECO:0007669"/>
    <property type="project" value="TreeGrafter"/>
</dbReference>
<keyword evidence="3" id="KW-0235">DNA replication</keyword>
<keyword evidence="5" id="KW-0131">Cell cycle</keyword>
<dbReference type="PANTHER" id="PTHR10507:SF0">
    <property type="entry name" value="CELL DIVISION CONTROL PROTEIN 45 HOMOLOG"/>
    <property type="match status" value="1"/>
</dbReference>
<evidence type="ECO:0000313" key="8">
    <source>
        <dbReference type="Proteomes" id="UP000605846"/>
    </source>
</evidence>
<sequence>MINCGATIDITQLFPPTVTTYVMDSNRPFNLENLLPHHRNIRVFDEAGDTERLEQLIAIHEEMKYDPESDSSGSDTGEEEDDEFGRLQSDRPRQRRRLNSPPGVSRVEQRMQRQQRMRELVKYHDVPPYQGCSSAAIAYMLATDLAQTNNSLLWWAIVGVTAQYVFELIDTDKYLDHVSTFSDEVARLNVSEDDGVNEGSIRTEDEYKFMLFRHWNLYESMLHSSYINEMLALSTEAGLVRMHNMLATEGISLKQAKQQYTHMELNTKKELKKKVESMCQLQGIEGVLYPSFSQSFGYHGRLSASDTVHSLNTLLETRPAVALELGEDVRWDGEDIDEMDSTFYTAYDAMGRFDHLQCGIRLCIKKMEAKEAQ</sequence>
<evidence type="ECO:0000256" key="2">
    <source>
        <dbReference type="ARBA" id="ARBA00010727"/>
    </source>
</evidence>
<gene>
    <name evidence="7" type="ORF">EC973_002215</name>
</gene>
<dbReference type="EMBL" id="JABAYA010000016">
    <property type="protein sequence ID" value="KAF7730409.1"/>
    <property type="molecule type" value="Genomic_DNA"/>
</dbReference>
<dbReference type="GO" id="GO:0006270">
    <property type="term" value="P:DNA replication initiation"/>
    <property type="evidence" value="ECO:0007669"/>
    <property type="project" value="InterPro"/>
</dbReference>
<comment type="caution">
    <text evidence="7">The sequence shown here is derived from an EMBL/GenBank/DDBJ whole genome shotgun (WGS) entry which is preliminary data.</text>
</comment>
<dbReference type="OrthoDB" id="10258882at2759"/>
<reference evidence="7" key="1">
    <citation type="submission" date="2020-01" db="EMBL/GenBank/DDBJ databases">
        <title>Genome Sequencing of Three Apophysomyces-Like Fungal Strains Confirms a Novel Fungal Genus in the Mucoromycota with divergent Burkholderia-like Endosymbiotic Bacteria.</title>
        <authorList>
            <person name="Stajich J.E."/>
            <person name="Macias A.M."/>
            <person name="Carter-House D."/>
            <person name="Lovett B."/>
            <person name="Kasson L.R."/>
            <person name="Berry K."/>
            <person name="Grigoriev I."/>
            <person name="Chang Y."/>
            <person name="Spatafora J."/>
            <person name="Kasson M.T."/>
        </authorList>
    </citation>
    <scope>NUCLEOTIDE SEQUENCE</scope>
    <source>
        <strain evidence="7">NRRL A-21654</strain>
    </source>
</reference>
<accession>A0A8H7EV34</accession>
<evidence type="ECO:0000256" key="3">
    <source>
        <dbReference type="ARBA" id="ARBA00022705"/>
    </source>
</evidence>
<dbReference type="InterPro" id="IPR003874">
    <property type="entry name" value="CDC45"/>
</dbReference>
<dbReference type="Proteomes" id="UP000605846">
    <property type="component" value="Unassembled WGS sequence"/>
</dbReference>
<dbReference type="GO" id="GO:0031261">
    <property type="term" value="C:DNA replication preinitiation complex"/>
    <property type="evidence" value="ECO:0007669"/>
    <property type="project" value="TreeGrafter"/>
</dbReference>
<evidence type="ECO:0000313" key="7">
    <source>
        <dbReference type="EMBL" id="KAF7730409.1"/>
    </source>
</evidence>
<name>A0A8H7EV34_9FUNG</name>
<evidence type="ECO:0000256" key="1">
    <source>
        <dbReference type="ARBA" id="ARBA00004123"/>
    </source>
</evidence>
<evidence type="ECO:0000256" key="5">
    <source>
        <dbReference type="ARBA" id="ARBA00023306"/>
    </source>
</evidence>
<dbReference type="GO" id="GO:0003688">
    <property type="term" value="F:DNA replication origin binding"/>
    <property type="evidence" value="ECO:0007669"/>
    <property type="project" value="TreeGrafter"/>
</dbReference>
<comment type="subcellular location">
    <subcellularLocation>
        <location evidence="1">Nucleus</location>
    </subcellularLocation>
</comment>
<evidence type="ECO:0000256" key="6">
    <source>
        <dbReference type="SAM" id="MobiDB-lite"/>
    </source>
</evidence>
<comment type="similarity">
    <text evidence="2">Belongs to the CDC45 family.</text>
</comment>
<dbReference type="GO" id="GO:0003697">
    <property type="term" value="F:single-stranded DNA binding"/>
    <property type="evidence" value="ECO:0007669"/>
    <property type="project" value="TreeGrafter"/>
</dbReference>
<proteinExistence type="inferred from homology"/>